<name>A0ABM8LLB2_9BURK</name>
<reference evidence="1 2" key="1">
    <citation type="submission" date="2020-04" db="EMBL/GenBank/DDBJ databases">
        <authorList>
            <person name="De Canck E."/>
        </authorList>
    </citation>
    <scope>NUCLEOTIDE SEQUENCE [LARGE SCALE GENOMIC DNA]</scope>
    <source>
        <strain evidence="1 2">LMG 3415</strain>
    </source>
</reference>
<evidence type="ECO:0000313" key="2">
    <source>
        <dbReference type="Proteomes" id="UP000507140"/>
    </source>
</evidence>
<proteinExistence type="predicted"/>
<dbReference type="RefSeq" id="WP_180100567.1">
    <property type="nucleotide sequence ID" value="NZ_CADIKR010000009.1"/>
</dbReference>
<keyword evidence="2" id="KW-1185">Reference proteome</keyword>
<dbReference type="EMBL" id="CADIKR010000009">
    <property type="protein sequence ID" value="CAB3919103.1"/>
    <property type="molecule type" value="Genomic_DNA"/>
</dbReference>
<dbReference type="Proteomes" id="UP000507140">
    <property type="component" value="Unassembled WGS sequence"/>
</dbReference>
<organism evidence="1 2">
    <name type="scientific">Achromobacter mucicolens</name>
    <dbReference type="NCBI Taxonomy" id="1389922"/>
    <lineage>
        <taxon>Bacteria</taxon>
        <taxon>Pseudomonadati</taxon>
        <taxon>Pseudomonadota</taxon>
        <taxon>Betaproteobacteria</taxon>
        <taxon>Burkholderiales</taxon>
        <taxon>Alcaligenaceae</taxon>
        <taxon>Achromobacter</taxon>
    </lineage>
</organism>
<protein>
    <submittedName>
        <fullName evidence="1">Uncharacterized protein</fullName>
    </submittedName>
</protein>
<comment type="caution">
    <text evidence="1">The sequence shown here is derived from an EMBL/GenBank/DDBJ whole genome shotgun (WGS) entry which is preliminary data.</text>
</comment>
<sequence length="57" mass="6329">MPENCSEVTARLRAENEALAAQLRECAETLAADQIDEQRAMRAYADAVALLEKMPHL</sequence>
<gene>
    <name evidence="1" type="ORF">LMG3415_05416</name>
</gene>
<accession>A0ABM8LLB2</accession>
<evidence type="ECO:0000313" key="1">
    <source>
        <dbReference type="EMBL" id="CAB3919103.1"/>
    </source>
</evidence>